<name>A0A7W6RX72_9PROT</name>
<dbReference type="InterPro" id="IPR054839">
    <property type="entry name" value="puhB_PGC"/>
</dbReference>
<evidence type="ECO:0000256" key="2">
    <source>
        <dbReference type="SAM" id="Phobius"/>
    </source>
</evidence>
<feature type="region of interest" description="Disordered" evidence="1">
    <location>
        <begin position="194"/>
        <end position="233"/>
    </location>
</feature>
<evidence type="ECO:0000313" key="5">
    <source>
        <dbReference type="Proteomes" id="UP000555728"/>
    </source>
</evidence>
<feature type="domain" description="YdbS-like PH" evidence="3">
    <location>
        <begin position="96"/>
        <end position="182"/>
    </location>
</feature>
<dbReference type="InterPro" id="IPR005182">
    <property type="entry name" value="YdbS-like_PH"/>
</dbReference>
<feature type="transmembrane region" description="Helical" evidence="2">
    <location>
        <begin position="38"/>
        <end position="57"/>
    </location>
</feature>
<proteinExistence type="predicted"/>
<sequence>MHDDFAVEPIPGLPERPPEGERVLWQGRPRWWSLSKRLFLVPVIGTYFGILAIWSGVSAAYDGAPAGAVAMAVVTPLLIGGVAAGLLMLVALWIQRSTIYTITSERVIVRFGLAFQMTVNLPFRVIKEAQLRVFRDGTGNIPLVLMPGQSVSGLMLWPHVRPWQWVRPQPMLRAIPVPEAVARTLAGALSDHAARTGAEAPEAPDAASRSAEDAAAAPSVRPAGAAPLADAAP</sequence>
<comment type="caution">
    <text evidence="4">The sequence shown here is derived from an EMBL/GenBank/DDBJ whole genome shotgun (WGS) entry which is preliminary data.</text>
</comment>
<keyword evidence="2" id="KW-0812">Transmembrane</keyword>
<protein>
    <recommendedName>
        <fullName evidence="3">YdbS-like PH domain-containing protein</fullName>
    </recommendedName>
</protein>
<feature type="compositionally biased region" description="Low complexity" evidence="1">
    <location>
        <begin position="197"/>
        <end position="233"/>
    </location>
</feature>
<reference evidence="4 5" key="1">
    <citation type="submission" date="2020-08" db="EMBL/GenBank/DDBJ databases">
        <title>Genome sequencing of Purple Non-Sulfur Bacteria from various extreme environments.</title>
        <authorList>
            <person name="Mayer M."/>
        </authorList>
    </citation>
    <scope>NUCLEOTIDE SEQUENCE [LARGE SCALE GENOMIC DNA]</scope>
    <source>
        <strain evidence="4 5">JA135</strain>
    </source>
</reference>
<evidence type="ECO:0000259" key="3">
    <source>
        <dbReference type="Pfam" id="PF03703"/>
    </source>
</evidence>
<feature type="transmembrane region" description="Helical" evidence="2">
    <location>
        <begin position="69"/>
        <end position="94"/>
    </location>
</feature>
<accession>A0A7W6RX72</accession>
<dbReference type="Proteomes" id="UP000555728">
    <property type="component" value="Unassembled WGS sequence"/>
</dbReference>
<keyword evidence="2" id="KW-0472">Membrane</keyword>
<gene>
    <name evidence="4" type="ORF">GGD88_000086</name>
</gene>
<dbReference type="AlphaFoldDB" id="A0A7W6RX72"/>
<dbReference type="Pfam" id="PF03703">
    <property type="entry name" value="bPH_2"/>
    <property type="match status" value="1"/>
</dbReference>
<keyword evidence="5" id="KW-1185">Reference proteome</keyword>
<dbReference type="RefSeq" id="WP_184430856.1">
    <property type="nucleotide sequence ID" value="NZ_JACIGI010000001.1"/>
</dbReference>
<dbReference type="EMBL" id="JACIGI010000001">
    <property type="protein sequence ID" value="MBB4284380.1"/>
    <property type="molecule type" value="Genomic_DNA"/>
</dbReference>
<keyword evidence="2" id="KW-1133">Transmembrane helix</keyword>
<evidence type="ECO:0000256" key="1">
    <source>
        <dbReference type="SAM" id="MobiDB-lite"/>
    </source>
</evidence>
<organism evidence="4 5">
    <name type="scientific">Roseospira goensis</name>
    <dbReference type="NCBI Taxonomy" id="391922"/>
    <lineage>
        <taxon>Bacteria</taxon>
        <taxon>Pseudomonadati</taxon>
        <taxon>Pseudomonadota</taxon>
        <taxon>Alphaproteobacteria</taxon>
        <taxon>Rhodospirillales</taxon>
        <taxon>Rhodospirillaceae</taxon>
        <taxon>Roseospira</taxon>
    </lineage>
</organism>
<dbReference type="NCBIfam" id="NF040894">
    <property type="entry name" value="puhB_PGC"/>
    <property type="match status" value="1"/>
</dbReference>
<evidence type="ECO:0000313" key="4">
    <source>
        <dbReference type="EMBL" id="MBB4284380.1"/>
    </source>
</evidence>